<reference evidence="1" key="1">
    <citation type="submission" date="2019-02" db="EMBL/GenBank/DDBJ databases">
        <authorList>
            <person name="Gruber-Vodicka R. H."/>
            <person name="Seah K. B. B."/>
        </authorList>
    </citation>
    <scope>NUCLEOTIDE SEQUENCE</scope>
    <source>
        <strain evidence="2">BECK_BY2</strain>
        <strain evidence="1">BECK_BY3</strain>
    </source>
</reference>
<evidence type="ECO:0000313" key="1">
    <source>
        <dbReference type="EMBL" id="VFK58626.1"/>
    </source>
</evidence>
<gene>
    <name evidence="2" type="ORF">BECKTUN1418E_GA0071001_11465</name>
    <name evidence="1" type="ORF">BECKTUN1418F_GA0071002_11495</name>
</gene>
<dbReference type="EMBL" id="CAADFY010000149">
    <property type="protein sequence ID" value="VFK58626.1"/>
    <property type="molecule type" value="Genomic_DNA"/>
</dbReference>
<evidence type="ECO:0000313" key="2">
    <source>
        <dbReference type="EMBL" id="VFK67426.1"/>
    </source>
</evidence>
<protein>
    <submittedName>
        <fullName evidence="1">Uncharacterized protein</fullName>
    </submittedName>
</protein>
<proteinExistence type="predicted"/>
<sequence length="126" mass="14211">MDSSRFMGSLNALHQHAAIGPPMPKFPWEFSMGDSDLLLHVHSDLPPRVMRTWIATAPTCDFRKAHWEAFPMGHNEKQGVYKLAVPSTGFAAMFGEAEYFIYFPLGFTNVSNFKSVILIQDHVLLV</sequence>
<dbReference type="EMBL" id="CAADFV010000146">
    <property type="protein sequence ID" value="VFK67426.1"/>
    <property type="molecule type" value="Genomic_DNA"/>
</dbReference>
<name>A0A450ZXZ8_9GAMM</name>
<accession>A0A450ZXZ8</accession>
<dbReference type="AlphaFoldDB" id="A0A450ZXZ8"/>
<organism evidence="1">
    <name type="scientific">Candidatus Kentrum sp. TUN</name>
    <dbReference type="NCBI Taxonomy" id="2126343"/>
    <lineage>
        <taxon>Bacteria</taxon>
        <taxon>Pseudomonadati</taxon>
        <taxon>Pseudomonadota</taxon>
        <taxon>Gammaproteobacteria</taxon>
        <taxon>Candidatus Kentrum</taxon>
    </lineage>
</organism>